<dbReference type="AlphaFoldDB" id="A0A8J6EEL0"/>
<name>A0A8J6EEL0_ELECQ</name>
<keyword evidence="3" id="KW-1185">Reference proteome</keyword>
<accession>A0A8J6EEL0</accession>
<evidence type="ECO:0000256" key="1">
    <source>
        <dbReference type="SAM" id="MobiDB-lite"/>
    </source>
</evidence>
<dbReference type="Proteomes" id="UP000770717">
    <property type="component" value="Unassembled WGS sequence"/>
</dbReference>
<evidence type="ECO:0000313" key="2">
    <source>
        <dbReference type="EMBL" id="KAG9467595.1"/>
    </source>
</evidence>
<proteinExistence type="predicted"/>
<dbReference type="EMBL" id="WNTK01001295">
    <property type="protein sequence ID" value="KAG9467595.1"/>
    <property type="molecule type" value="Genomic_DNA"/>
</dbReference>
<reference evidence="2" key="1">
    <citation type="thesis" date="2020" institute="ProQuest LLC" country="789 East Eisenhower Parkway, Ann Arbor, MI, USA">
        <title>Comparative Genomics and Chromosome Evolution.</title>
        <authorList>
            <person name="Mudd A.B."/>
        </authorList>
    </citation>
    <scope>NUCLEOTIDE SEQUENCE</scope>
    <source>
        <strain evidence="2">HN-11 Male</strain>
        <tissue evidence="2">Kidney and liver</tissue>
    </source>
</reference>
<feature type="region of interest" description="Disordered" evidence="1">
    <location>
        <begin position="1"/>
        <end position="23"/>
    </location>
</feature>
<comment type="caution">
    <text evidence="2">The sequence shown here is derived from an EMBL/GenBank/DDBJ whole genome shotgun (WGS) entry which is preliminary data.</text>
</comment>
<gene>
    <name evidence="2" type="ORF">GDO78_014652</name>
</gene>
<organism evidence="2 3">
    <name type="scientific">Eleutherodactylus coqui</name>
    <name type="common">Puerto Rican coqui</name>
    <dbReference type="NCBI Taxonomy" id="57060"/>
    <lineage>
        <taxon>Eukaryota</taxon>
        <taxon>Metazoa</taxon>
        <taxon>Chordata</taxon>
        <taxon>Craniata</taxon>
        <taxon>Vertebrata</taxon>
        <taxon>Euteleostomi</taxon>
        <taxon>Amphibia</taxon>
        <taxon>Batrachia</taxon>
        <taxon>Anura</taxon>
        <taxon>Neobatrachia</taxon>
        <taxon>Hyloidea</taxon>
        <taxon>Eleutherodactylidae</taxon>
        <taxon>Eleutherodactylinae</taxon>
        <taxon>Eleutherodactylus</taxon>
        <taxon>Eleutherodactylus</taxon>
    </lineage>
</organism>
<evidence type="ECO:0000313" key="3">
    <source>
        <dbReference type="Proteomes" id="UP000770717"/>
    </source>
</evidence>
<sequence>MCPPERGRSDPLTVPVTPGRPAQENPAAFILDIAPRPVTPPVIRAVLHT</sequence>
<protein>
    <submittedName>
        <fullName evidence="2">Uncharacterized protein</fullName>
    </submittedName>
</protein>